<dbReference type="PROSITE" id="PS50005">
    <property type="entry name" value="TPR"/>
    <property type="match status" value="2"/>
</dbReference>
<evidence type="ECO:0000313" key="6">
    <source>
        <dbReference type="EMBL" id="MBP1850407.1"/>
    </source>
</evidence>
<name>A0ABS4DXK4_9HYPH</name>
<dbReference type="Pfam" id="PF00515">
    <property type="entry name" value="TPR_1"/>
    <property type="match status" value="1"/>
</dbReference>
<evidence type="ECO:0000256" key="4">
    <source>
        <dbReference type="SAM" id="MobiDB-lite"/>
    </source>
</evidence>
<dbReference type="InterPro" id="IPR019734">
    <property type="entry name" value="TPR_rpt"/>
</dbReference>
<dbReference type="Proteomes" id="UP000759443">
    <property type="component" value="Unassembled WGS sequence"/>
</dbReference>
<evidence type="ECO:0000256" key="3">
    <source>
        <dbReference type="PROSITE-ProRule" id="PRU00339"/>
    </source>
</evidence>
<dbReference type="SMART" id="SM00028">
    <property type="entry name" value="TPR"/>
    <property type="match status" value="6"/>
</dbReference>
<dbReference type="InterPro" id="IPR051012">
    <property type="entry name" value="CellSynth/LPSAsmb/PSIAsmb"/>
</dbReference>
<accession>A0ABS4DXK4</accession>
<gene>
    <name evidence="6" type="ORF">J2Z17_001841</name>
</gene>
<feature type="repeat" description="TPR" evidence="3">
    <location>
        <begin position="499"/>
        <end position="532"/>
    </location>
</feature>
<feature type="chain" id="PRO_5045363694" evidence="5">
    <location>
        <begin position="30"/>
        <end position="608"/>
    </location>
</feature>
<dbReference type="RefSeq" id="WP_209944083.1">
    <property type="nucleotide sequence ID" value="NZ_JAGGJU010000004.1"/>
</dbReference>
<dbReference type="Pfam" id="PF13432">
    <property type="entry name" value="TPR_16"/>
    <property type="match status" value="2"/>
</dbReference>
<protein>
    <submittedName>
        <fullName evidence="6">Tetratricopeptide (TPR) repeat protein</fullName>
    </submittedName>
</protein>
<keyword evidence="2 3" id="KW-0802">TPR repeat</keyword>
<feature type="compositionally biased region" description="Basic and acidic residues" evidence="4">
    <location>
        <begin position="585"/>
        <end position="608"/>
    </location>
</feature>
<evidence type="ECO:0000256" key="2">
    <source>
        <dbReference type="ARBA" id="ARBA00022803"/>
    </source>
</evidence>
<evidence type="ECO:0000256" key="1">
    <source>
        <dbReference type="ARBA" id="ARBA00022737"/>
    </source>
</evidence>
<feature type="repeat" description="TPR" evidence="3">
    <location>
        <begin position="430"/>
        <end position="463"/>
    </location>
</feature>
<dbReference type="Gene3D" id="1.25.40.10">
    <property type="entry name" value="Tetratricopeptide repeat domain"/>
    <property type="match status" value="2"/>
</dbReference>
<keyword evidence="7" id="KW-1185">Reference proteome</keyword>
<dbReference type="PANTHER" id="PTHR45586">
    <property type="entry name" value="TPR REPEAT-CONTAINING PROTEIN PA4667"/>
    <property type="match status" value="1"/>
</dbReference>
<proteinExistence type="predicted"/>
<keyword evidence="1" id="KW-0677">Repeat</keyword>
<keyword evidence="5" id="KW-0732">Signal</keyword>
<comment type="caution">
    <text evidence="6">The sequence shown here is derived from an EMBL/GenBank/DDBJ whole genome shotgun (WGS) entry which is preliminary data.</text>
</comment>
<evidence type="ECO:0000313" key="7">
    <source>
        <dbReference type="Proteomes" id="UP000759443"/>
    </source>
</evidence>
<reference evidence="6 7" key="1">
    <citation type="submission" date="2021-03" db="EMBL/GenBank/DDBJ databases">
        <title>Genomic Encyclopedia of Type Strains, Phase IV (KMG-IV): sequencing the most valuable type-strain genomes for metagenomic binning, comparative biology and taxonomic classification.</title>
        <authorList>
            <person name="Goeker M."/>
        </authorList>
    </citation>
    <scope>NUCLEOTIDE SEQUENCE [LARGE SCALE GENOMIC DNA]</scope>
    <source>
        <strain evidence="6 7">DSM 21600</strain>
    </source>
</reference>
<feature type="signal peptide" evidence="5">
    <location>
        <begin position="1"/>
        <end position="29"/>
    </location>
</feature>
<dbReference type="PANTHER" id="PTHR45586:SF1">
    <property type="entry name" value="LIPOPOLYSACCHARIDE ASSEMBLY PROTEIN B"/>
    <property type="match status" value="1"/>
</dbReference>
<evidence type="ECO:0000256" key="5">
    <source>
        <dbReference type="SAM" id="SignalP"/>
    </source>
</evidence>
<dbReference type="EMBL" id="JAGGJU010000004">
    <property type="protein sequence ID" value="MBP1850407.1"/>
    <property type="molecule type" value="Genomic_DNA"/>
</dbReference>
<organism evidence="6 7">
    <name type="scientific">Rhizobium halophytocola</name>
    <dbReference type="NCBI Taxonomy" id="735519"/>
    <lineage>
        <taxon>Bacteria</taxon>
        <taxon>Pseudomonadati</taxon>
        <taxon>Pseudomonadota</taxon>
        <taxon>Alphaproteobacteria</taxon>
        <taxon>Hyphomicrobiales</taxon>
        <taxon>Rhizobiaceae</taxon>
        <taxon>Rhizobium/Agrobacterium group</taxon>
        <taxon>Rhizobium</taxon>
    </lineage>
</organism>
<dbReference type="InterPro" id="IPR011990">
    <property type="entry name" value="TPR-like_helical_dom_sf"/>
</dbReference>
<feature type="region of interest" description="Disordered" evidence="4">
    <location>
        <begin position="567"/>
        <end position="608"/>
    </location>
</feature>
<dbReference type="SUPFAM" id="SSF48452">
    <property type="entry name" value="TPR-like"/>
    <property type="match status" value="2"/>
</dbReference>
<sequence length="608" mass="66303">MRQTLANRFLSGAALATLLMAGVHSTALAATSAEDSKAHVEKPFDMSTIDTFSGAFLAARTADGDRDFPNAIGFYKKALAFEPGRVDVRERLMLALFMNGDFDEGVRYAKDLKNDKAVERVTGVARGLAAIRDREYNAADKALDYKGPNDLDRLMNALLSAWAELGASKGKQAVARMAGLKGPPWYDIFKNYNAGVAANLIGDTDGARKYLADAITDRDGAATATDLFVRSVMALATLESNQGNKQKALDALSVGENALNNYAPFKAMRTSINAGEKLPPLITTAAEGAAGVLFGVGGALNRPGAEDTVMLYLQFARALDPKSADMLILLGGIAENVGQEDKAVTYYRDVPKTSPMSRLSEMQLGLTLAKGGNLDEARQHLKALVEADPTDLRSYLAYGSVLSDAKDYPAMAKNYDDAVTSIKQPTRSQWSIYFQRGIAYERLKDWPKAEPNFRKALELSPDQPQVLNYLGYSWVDMNRNLKEGLDMIKKAVELKPDDGYIVDSLGWAYYRLGRFDDAVTELERAAELKAGDPTINDHLGDTYWRVGRTLEAVYQWKRALGDEPEAAEIPKIEDKIANGLPPLDKAGETAEKPDDRIAPAGQEGDKKS</sequence>